<protein>
    <submittedName>
        <fullName evidence="3">General stress protein CsbD</fullName>
    </submittedName>
</protein>
<dbReference type="Proteomes" id="UP001290101">
    <property type="component" value="Unassembled WGS sequence"/>
</dbReference>
<dbReference type="AlphaFoldDB" id="A0A317DW44"/>
<dbReference type="RefSeq" id="WP_109799948.1">
    <property type="nucleotide sequence ID" value="NZ_JAXOTQ010000007.1"/>
</dbReference>
<gene>
    <name evidence="3" type="ORF">DKT69_02335</name>
    <name evidence="2" type="ORF">U2F25_07440</name>
</gene>
<proteinExistence type="predicted"/>
<evidence type="ECO:0000313" key="2">
    <source>
        <dbReference type="EMBL" id="MDZ5489303.1"/>
    </source>
</evidence>
<dbReference type="EMBL" id="QGKS01000075">
    <property type="protein sequence ID" value="PWR17065.1"/>
    <property type="molecule type" value="Genomic_DNA"/>
</dbReference>
<keyword evidence="5" id="KW-1185">Reference proteome</keyword>
<reference evidence="3 4" key="1">
    <citation type="submission" date="2018-05" db="EMBL/GenBank/DDBJ databases">
        <title>Micromonosporas from Atacama Desert.</title>
        <authorList>
            <person name="Carro L."/>
            <person name="Golinska P."/>
            <person name="Klenk H.-P."/>
            <person name="Goodfellow M."/>
        </authorList>
    </citation>
    <scope>NUCLEOTIDE SEQUENCE [LARGE SCALE GENOMIC DNA]</scope>
    <source>
        <strain evidence="3 4">4G51</strain>
    </source>
</reference>
<reference evidence="2 5" key="2">
    <citation type="submission" date="2023-12" db="EMBL/GenBank/DDBJ databases">
        <title>Micromonospora sp. nov., isolated from Atacama Desert.</title>
        <authorList>
            <person name="Carro L."/>
            <person name="Golinska P."/>
            <person name="Klenk H.-P."/>
            <person name="Goodfellow M."/>
        </authorList>
    </citation>
    <scope>NUCLEOTIDE SEQUENCE [LARGE SCALE GENOMIC DNA]</scope>
    <source>
        <strain evidence="2 5">4G53</strain>
    </source>
</reference>
<feature type="compositionally biased region" description="Basic and acidic residues" evidence="1">
    <location>
        <begin position="26"/>
        <end position="63"/>
    </location>
</feature>
<dbReference type="OrthoDB" id="3399754at2"/>
<evidence type="ECO:0000256" key="1">
    <source>
        <dbReference type="SAM" id="MobiDB-lite"/>
    </source>
</evidence>
<dbReference type="Proteomes" id="UP000246050">
    <property type="component" value="Unassembled WGS sequence"/>
</dbReference>
<feature type="compositionally biased region" description="Basic and acidic residues" evidence="1">
    <location>
        <begin position="1"/>
        <end position="11"/>
    </location>
</feature>
<evidence type="ECO:0000313" key="5">
    <source>
        <dbReference type="Proteomes" id="UP001290101"/>
    </source>
</evidence>
<evidence type="ECO:0000313" key="3">
    <source>
        <dbReference type="EMBL" id="PWR17065.1"/>
    </source>
</evidence>
<sequence>MSFERANDKVEQVAGPARARMGDMNQDERSQAERAMRRDEAEGKQPGEHVQEDARNTRDNFTS</sequence>
<feature type="region of interest" description="Disordered" evidence="1">
    <location>
        <begin position="1"/>
        <end position="63"/>
    </location>
</feature>
<organism evidence="3 4">
    <name type="scientific">Micromonospora sicca</name>
    <dbReference type="NCBI Taxonomy" id="2202420"/>
    <lineage>
        <taxon>Bacteria</taxon>
        <taxon>Bacillati</taxon>
        <taxon>Actinomycetota</taxon>
        <taxon>Actinomycetes</taxon>
        <taxon>Micromonosporales</taxon>
        <taxon>Micromonosporaceae</taxon>
        <taxon>Micromonospora</taxon>
    </lineage>
</organism>
<comment type="caution">
    <text evidence="3">The sequence shown here is derived from an EMBL/GenBank/DDBJ whole genome shotgun (WGS) entry which is preliminary data.</text>
</comment>
<name>A0A317DW44_9ACTN</name>
<accession>A0A317DW44</accession>
<dbReference type="EMBL" id="JAXOTQ010000007">
    <property type="protein sequence ID" value="MDZ5489303.1"/>
    <property type="molecule type" value="Genomic_DNA"/>
</dbReference>
<evidence type="ECO:0000313" key="4">
    <source>
        <dbReference type="Proteomes" id="UP000246050"/>
    </source>
</evidence>